<dbReference type="PANTHER" id="PTHR11717:SF7">
    <property type="entry name" value="LOW MOLECULAR WEIGHT PHOSPHOTYROSINE PROTEIN PHOSPHATASE"/>
    <property type="match status" value="1"/>
</dbReference>
<feature type="domain" description="Phosphotyrosine protein phosphatase I" evidence="8">
    <location>
        <begin position="10"/>
        <end position="153"/>
    </location>
</feature>
<evidence type="ECO:0000256" key="4">
    <source>
        <dbReference type="ARBA" id="ARBA00022801"/>
    </source>
</evidence>
<evidence type="ECO:0000313" key="10">
    <source>
        <dbReference type="Proteomes" id="UP000054248"/>
    </source>
</evidence>
<dbReference type="Gene3D" id="3.40.50.2300">
    <property type="match status" value="1"/>
</dbReference>
<evidence type="ECO:0000256" key="1">
    <source>
        <dbReference type="ARBA" id="ARBA00004496"/>
    </source>
</evidence>
<name>A0A0C3QFU9_9AGAM</name>
<feature type="active site" evidence="7">
    <location>
        <position position="22"/>
    </location>
</feature>
<proteinExistence type="inferred from homology"/>
<accession>A0A0C3QFU9</accession>
<dbReference type="Pfam" id="PF01451">
    <property type="entry name" value="LMWPc"/>
    <property type="match status" value="1"/>
</dbReference>
<evidence type="ECO:0000256" key="7">
    <source>
        <dbReference type="PIRSR" id="PIRSR617867-1"/>
    </source>
</evidence>
<dbReference type="STRING" id="1051891.A0A0C3QFU9"/>
<feature type="active site" description="Nucleophile" evidence="7">
    <location>
        <position position="16"/>
    </location>
</feature>
<comment type="subcellular location">
    <subcellularLocation>
        <location evidence="1">Cytoplasm</location>
    </subcellularLocation>
</comment>
<dbReference type="InterPro" id="IPR017867">
    <property type="entry name" value="Tyr_phospatase_low_mol_wt"/>
</dbReference>
<dbReference type="SUPFAM" id="SSF52788">
    <property type="entry name" value="Phosphotyrosine protein phosphatases I"/>
    <property type="match status" value="1"/>
</dbReference>
<evidence type="ECO:0000313" key="9">
    <source>
        <dbReference type="EMBL" id="KIO25071.1"/>
    </source>
</evidence>
<gene>
    <name evidence="9" type="ORF">M407DRAFT_244213</name>
</gene>
<dbReference type="AlphaFoldDB" id="A0A0C3QFU9"/>
<feature type="active site" description="Proton donor" evidence="7">
    <location>
        <position position="127"/>
    </location>
</feature>
<dbReference type="OrthoDB" id="3388at2759"/>
<dbReference type="FunFam" id="3.40.50.2300:FF:000105">
    <property type="entry name" value="Low molecular weight phosphotyrosine protein"/>
    <property type="match status" value="1"/>
</dbReference>
<keyword evidence="3" id="KW-0963">Cytoplasm</keyword>
<dbReference type="EMBL" id="KN823049">
    <property type="protein sequence ID" value="KIO25071.1"/>
    <property type="molecule type" value="Genomic_DNA"/>
</dbReference>
<dbReference type="InterPro" id="IPR050438">
    <property type="entry name" value="LMW_PTPase"/>
</dbReference>
<evidence type="ECO:0000256" key="5">
    <source>
        <dbReference type="ARBA" id="ARBA00022912"/>
    </source>
</evidence>
<dbReference type="SMART" id="SM00226">
    <property type="entry name" value="LMWPc"/>
    <property type="match status" value="1"/>
</dbReference>
<dbReference type="PRINTS" id="PR00719">
    <property type="entry name" value="LMWPTPASE"/>
</dbReference>
<protein>
    <recommendedName>
        <fullName evidence="8">Phosphotyrosine protein phosphatase I domain-containing protein</fullName>
    </recommendedName>
</protein>
<reference evidence="9 10" key="1">
    <citation type="submission" date="2014-04" db="EMBL/GenBank/DDBJ databases">
        <authorList>
            <consortium name="DOE Joint Genome Institute"/>
            <person name="Kuo A."/>
            <person name="Girlanda M."/>
            <person name="Perotto S."/>
            <person name="Kohler A."/>
            <person name="Nagy L.G."/>
            <person name="Floudas D."/>
            <person name="Copeland A."/>
            <person name="Barry K.W."/>
            <person name="Cichocki N."/>
            <person name="Veneault-Fourrey C."/>
            <person name="LaButti K."/>
            <person name="Lindquist E.A."/>
            <person name="Lipzen A."/>
            <person name="Lundell T."/>
            <person name="Morin E."/>
            <person name="Murat C."/>
            <person name="Sun H."/>
            <person name="Tunlid A."/>
            <person name="Henrissat B."/>
            <person name="Grigoriev I.V."/>
            <person name="Hibbett D.S."/>
            <person name="Martin F."/>
            <person name="Nordberg H.P."/>
            <person name="Cantor M.N."/>
            <person name="Hua S.X."/>
        </authorList>
    </citation>
    <scope>NUCLEOTIDE SEQUENCE [LARGE SCALE GENOMIC DNA]</scope>
    <source>
        <strain evidence="9 10">MUT 4182</strain>
    </source>
</reference>
<dbReference type="GO" id="GO:0005737">
    <property type="term" value="C:cytoplasm"/>
    <property type="evidence" value="ECO:0007669"/>
    <property type="project" value="UniProtKB-SubCell"/>
</dbReference>
<keyword evidence="10" id="KW-1185">Reference proteome</keyword>
<reference evidence="10" key="2">
    <citation type="submission" date="2015-01" db="EMBL/GenBank/DDBJ databases">
        <title>Evolutionary Origins and Diversification of the Mycorrhizal Mutualists.</title>
        <authorList>
            <consortium name="DOE Joint Genome Institute"/>
            <consortium name="Mycorrhizal Genomics Consortium"/>
            <person name="Kohler A."/>
            <person name="Kuo A."/>
            <person name="Nagy L.G."/>
            <person name="Floudas D."/>
            <person name="Copeland A."/>
            <person name="Barry K.W."/>
            <person name="Cichocki N."/>
            <person name="Veneault-Fourrey C."/>
            <person name="LaButti K."/>
            <person name="Lindquist E.A."/>
            <person name="Lipzen A."/>
            <person name="Lundell T."/>
            <person name="Morin E."/>
            <person name="Murat C."/>
            <person name="Riley R."/>
            <person name="Ohm R."/>
            <person name="Sun H."/>
            <person name="Tunlid A."/>
            <person name="Henrissat B."/>
            <person name="Grigoriev I.V."/>
            <person name="Hibbett D.S."/>
            <person name="Martin F."/>
        </authorList>
    </citation>
    <scope>NUCLEOTIDE SEQUENCE [LARGE SCALE GENOMIC DNA]</scope>
    <source>
        <strain evidence="10">MUT 4182</strain>
    </source>
</reference>
<evidence type="ECO:0000259" key="8">
    <source>
        <dbReference type="SMART" id="SM00226"/>
    </source>
</evidence>
<evidence type="ECO:0000256" key="6">
    <source>
        <dbReference type="ARBA" id="ARBA00051722"/>
    </source>
</evidence>
<dbReference type="InterPro" id="IPR023485">
    <property type="entry name" value="Ptyr_pPase"/>
</dbReference>
<sequence length="174" mass="19084">MSGSQEPKPVRVLVVCLGNICRSPMGEAVLQHEANRLKLPVTVDSAGTAGYHVGDTPDERTVETCEKHGVPINHQARQVEKKDFKEFNYILASDHQNLSNLQRIAPKNPKAHVALFGSFGDDKAIADPYYGGMPGFEQCYKQCLAYSQGLLKSVYGEEVYNARNSEAEATGSQL</sequence>
<dbReference type="Proteomes" id="UP000054248">
    <property type="component" value="Unassembled WGS sequence"/>
</dbReference>
<keyword evidence="5" id="KW-0904">Protein phosphatase</keyword>
<evidence type="ECO:0000256" key="2">
    <source>
        <dbReference type="ARBA" id="ARBA00011063"/>
    </source>
</evidence>
<comment type="similarity">
    <text evidence="2">Belongs to the low molecular weight phosphotyrosine protein phosphatase family.</text>
</comment>
<dbReference type="HOGENOM" id="CLU_071415_2_0_1"/>
<dbReference type="GO" id="GO:0004725">
    <property type="term" value="F:protein tyrosine phosphatase activity"/>
    <property type="evidence" value="ECO:0007669"/>
    <property type="project" value="UniProtKB-EC"/>
</dbReference>
<dbReference type="PANTHER" id="PTHR11717">
    <property type="entry name" value="LOW MOLECULAR WEIGHT PROTEIN TYROSINE PHOSPHATASE"/>
    <property type="match status" value="1"/>
</dbReference>
<keyword evidence="4" id="KW-0378">Hydrolase</keyword>
<comment type="catalytic activity">
    <reaction evidence="6">
        <text>O-phospho-L-tyrosyl-[protein] + H2O = L-tyrosyl-[protein] + phosphate</text>
        <dbReference type="Rhea" id="RHEA:10684"/>
        <dbReference type="Rhea" id="RHEA-COMP:10136"/>
        <dbReference type="Rhea" id="RHEA-COMP:20101"/>
        <dbReference type="ChEBI" id="CHEBI:15377"/>
        <dbReference type="ChEBI" id="CHEBI:43474"/>
        <dbReference type="ChEBI" id="CHEBI:46858"/>
        <dbReference type="ChEBI" id="CHEBI:61978"/>
        <dbReference type="EC" id="3.1.3.48"/>
    </reaction>
</comment>
<evidence type="ECO:0000256" key="3">
    <source>
        <dbReference type="ARBA" id="ARBA00022490"/>
    </source>
</evidence>
<organism evidence="9 10">
    <name type="scientific">Tulasnella calospora MUT 4182</name>
    <dbReference type="NCBI Taxonomy" id="1051891"/>
    <lineage>
        <taxon>Eukaryota</taxon>
        <taxon>Fungi</taxon>
        <taxon>Dikarya</taxon>
        <taxon>Basidiomycota</taxon>
        <taxon>Agaricomycotina</taxon>
        <taxon>Agaricomycetes</taxon>
        <taxon>Cantharellales</taxon>
        <taxon>Tulasnellaceae</taxon>
        <taxon>Tulasnella</taxon>
    </lineage>
</organism>
<dbReference type="InterPro" id="IPR036196">
    <property type="entry name" value="Ptyr_pPase_sf"/>
</dbReference>
<dbReference type="CDD" id="cd16343">
    <property type="entry name" value="LMWPTP"/>
    <property type="match status" value="1"/>
</dbReference>